<evidence type="ECO:0000256" key="1">
    <source>
        <dbReference type="SAM" id="Phobius"/>
    </source>
</evidence>
<feature type="transmembrane region" description="Helical" evidence="1">
    <location>
        <begin position="66"/>
        <end position="89"/>
    </location>
</feature>
<dbReference type="RefSeq" id="WP_157751357.1">
    <property type="nucleotide sequence ID" value="NZ_BOMJ01000021.1"/>
</dbReference>
<protein>
    <recommendedName>
        <fullName evidence="2">FtsX extracellular domain-containing protein</fullName>
    </recommendedName>
</protein>
<dbReference type="Proteomes" id="UP000198688">
    <property type="component" value="Chromosome I"/>
</dbReference>
<feature type="transmembrane region" description="Helical" evidence="1">
    <location>
        <begin position="136"/>
        <end position="159"/>
    </location>
</feature>
<dbReference type="EMBL" id="LT629758">
    <property type="protein sequence ID" value="SDS71190.1"/>
    <property type="molecule type" value="Genomic_DNA"/>
</dbReference>
<feature type="transmembrane region" description="Helical" evidence="1">
    <location>
        <begin position="109"/>
        <end position="129"/>
    </location>
</feature>
<feature type="transmembrane region" description="Helical" evidence="1">
    <location>
        <begin position="31"/>
        <end position="54"/>
    </location>
</feature>
<name>A0A1H1UFN0_9ACTN</name>
<keyword evidence="1" id="KW-0812">Transmembrane</keyword>
<reference evidence="3 4" key="1">
    <citation type="submission" date="2016-10" db="EMBL/GenBank/DDBJ databases">
        <authorList>
            <person name="de Groot N.N."/>
        </authorList>
    </citation>
    <scope>NUCLEOTIDE SEQUENCE [LARGE SCALE GENOMIC DNA]</scope>
    <source>
        <strain evidence="3 4">DSM 43941</strain>
    </source>
</reference>
<sequence>MRFDDTIVEKQAPWDSEGSVSFDVPRRPSGVLWAVVIVGGLAGALATWLFTGWVARRVESRPELPVPAAVVAGIALLMLLPTAAFAWLWPLDDSMASGAELGLIGLHLLLSWTRVLVLLTVLVFALPAAFPQPRRLLAAGVATLALAAVVFAGSARALFPATPAVTAGSCVPAVPAADDPHSSWAFVFIRSQTIAEQRNYIEAAISRNPGVYSYGFVAEDPASQPYRDAYRDGRPLPAGTGTGSGLPYFWQVDLNNPGGLIAGLAAEVSGMPGVIAVRAS</sequence>
<organism evidence="3 4">
    <name type="scientific">Actinoplanes derwentensis</name>
    <dbReference type="NCBI Taxonomy" id="113562"/>
    <lineage>
        <taxon>Bacteria</taxon>
        <taxon>Bacillati</taxon>
        <taxon>Actinomycetota</taxon>
        <taxon>Actinomycetes</taxon>
        <taxon>Micromonosporales</taxon>
        <taxon>Micromonosporaceae</taxon>
        <taxon>Actinoplanes</taxon>
    </lineage>
</organism>
<evidence type="ECO:0000313" key="4">
    <source>
        <dbReference type="Proteomes" id="UP000198688"/>
    </source>
</evidence>
<accession>A0A1H1UFN0</accession>
<evidence type="ECO:0000313" key="3">
    <source>
        <dbReference type="EMBL" id="SDS71190.1"/>
    </source>
</evidence>
<dbReference type="OrthoDB" id="3397817at2"/>
<dbReference type="STRING" id="113562.SAMN04489716_1423"/>
<proteinExistence type="predicted"/>
<feature type="domain" description="FtsX extracellular" evidence="2">
    <location>
        <begin position="187"/>
        <end position="277"/>
    </location>
</feature>
<keyword evidence="4" id="KW-1185">Reference proteome</keyword>
<gene>
    <name evidence="3" type="ORF">SAMN04489716_1423</name>
</gene>
<dbReference type="InterPro" id="IPR040690">
    <property type="entry name" value="FtsX_ECD"/>
</dbReference>
<evidence type="ECO:0000259" key="2">
    <source>
        <dbReference type="Pfam" id="PF18075"/>
    </source>
</evidence>
<dbReference type="AlphaFoldDB" id="A0A1H1UFN0"/>
<keyword evidence="1" id="KW-0472">Membrane</keyword>
<dbReference type="Pfam" id="PF18075">
    <property type="entry name" value="FtsX_ECD"/>
    <property type="match status" value="1"/>
</dbReference>
<keyword evidence="1" id="KW-1133">Transmembrane helix</keyword>